<name>A0AAN6Z8X9_9PEZI</name>
<keyword evidence="1" id="KW-0472">Membrane</keyword>
<organism evidence="2 3">
    <name type="scientific">Parathielavia appendiculata</name>
    <dbReference type="NCBI Taxonomy" id="2587402"/>
    <lineage>
        <taxon>Eukaryota</taxon>
        <taxon>Fungi</taxon>
        <taxon>Dikarya</taxon>
        <taxon>Ascomycota</taxon>
        <taxon>Pezizomycotina</taxon>
        <taxon>Sordariomycetes</taxon>
        <taxon>Sordariomycetidae</taxon>
        <taxon>Sordariales</taxon>
        <taxon>Chaetomiaceae</taxon>
        <taxon>Parathielavia</taxon>
    </lineage>
</organism>
<evidence type="ECO:0000256" key="1">
    <source>
        <dbReference type="SAM" id="Phobius"/>
    </source>
</evidence>
<dbReference type="Proteomes" id="UP001302602">
    <property type="component" value="Unassembled WGS sequence"/>
</dbReference>
<sequence length="451" mass="51552">MKTQHPARYTAPYTQHKYKYRDSDLSSQARCLTISQHSWRDEDLSGNGKVADKAREIRRTSELKTEPPSFFLLTAYGDTRTDYNPLKRIDEGGKTELDWINDLFHLRPHTKETMSKTVRGYFFYEIDYDPVCQQRITAITFFVRLPRSMGLITCILRVELPSLQSVAFVSCKEQSELAEVRDLCDKHRGLLQTTPLGILALLYAQRVPSWEEWVASLWVSLNEIEVLLDMSPPGWEFNHPTPQRARELSNPDFLNRQFATTNAQICHSQVALAFGVRYADHCREAMDIVEQARPGKRLQPGEREAFEACLRPSLSICKSVQDRSTDLQERLRGLISMTTNMIAQREARTNRDIAHNNLRAAQSAASDSRMMKTIGLLGVLFLPATFTTALWQVNLFQLEGETNKIVYAVTTVGLTLLVLGAWGTYMRMARKPFESYRGDESTESTELRPLV</sequence>
<dbReference type="GeneID" id="87832194"/>
<dbReference type="AlphaFoldDB" id="A0AAN6Z8X9"/>
<protein>
    <submittedName>
        <fullName evidence="2">Uncharacterized protein</fullName>
    </submittedName>
</protein>
<reference evidence="2" key="1">
    <citation type="journal article" date="2023" name="Mol. Phylogenet. Evol.">
        <title>Genome-scale phylogeny and comparative genomics of the fungal order Sordariales.</title>
        <authorList>
            <person name="Hensen N."/>
            <person name="Bonometti L."/>
            <person name="Westerberg I."/>
            <person name="Brannstrom I.O."/>
            <person name="Guillou S."/>
            <person name="Cros-Aarteil S."/>
            <person name="Calhoun S."/>
            <person name="Haridas S."/>
            <person name="Kuo A."/>
            <person name="Mondo S."/>
            <person name="Pangilinan J."/>
            <person name="Riley R."/>
            <person name="LaButti K."/>
            <person name="Andreopoulos B."/>
            <person name="Lipzen A."/>
            <person name="Chen C."/>
            <person name="Yan M."/>
            <person name="Daum C."/>
            <person name="Ng V."/>
            <person name="Clum A."/>
            <person name="Steindorff A."/>
            <person name="Ohm R.A."/>
            <person name="Martin F."/>
            <person name="Silar P."/>
            <person name="Natvig D.O."/>
            <person name="Lalanne C."/>
            <person name="Gautier V."/>
            <person name="Ament-Velasquez S.L."/>
            <person name="Kruys A."/>
            <person name="Hutchinson M.I."/>
            <person name="Powell A.J."/>
            <person name="Barry K."/>
            <person name="Miller A.N."/>
            <person name="Grigoriev I.V."/>
            <person name="Debuchy R."/>
            <person name="Gladieux P."/>
            <person name="Hiltunen Thoren M."/>
            <person name="Johannesson H."/>
        </authorList>
    </citation>
    <scope>NUCLEOTIDE SEQUENCE</scope>
    <source>
        <strain evidence="2">CBS 731.68</strain>
    </source>
</reference>
<gene>
    <name evidence="2" type="ORF">N657DRAFT_667855</name>
</gene>
<dbReference type="RefSeq" id="XP_062652420.1">
    <property type="nucleotide sequence ID" value="XM_062795426.1"/>
</dbReference>
<dbReference type="Gene3D" id="1.20.58.340">
    <property type="entry name" value="Magnesium transport protein CorA, transmembrane region"/>
    <property type="match status" value="1"/>
</dbReference>
<dbReference type="EMBL" id="MU853223">
    <property type="protein sequence ID" value="KAK4128649.1"/>
    <property type="molecule type" value="Genomic_DNA"/>
</dbReference>
<comment type="caution">
    <text evidence="2">The sequence shown here is derived from an EMBL/GenBank/DDBJ whole genome shotgun (WGS) entry which is preliminary data.</text>
</comment>
<keyword evidence="3" id="KW-1185">Reference proteome</keyword>
<keyword evidence="1" id="KW-1133">Transmembrane helix</keyword>
<keyword evidence="1" id="KW-0812">Transmembrane</keyword>
<evidence type="ECO:0000313" key="2">
    <source>
        <dbReference type="EMBL" id="KAK4128649.1"/>
    </source>
</evidence>
<feature type="transmembrane region" description="Helical" evidence="1">
    <location>
        <begin position="405"/>
        <end position="425"/>
    </location>
</feature>
<proteinExistence type="predicted"/>
<feature type="transmembrane region" description="Helical" evidence="1">
    <location>
        <begin position="374"/>
        <end position="393"/>
    </location>
</feature>
<accession>A0AAN6Z8X9</accession>
<reference evidence="2" key="2">
    <citation type="submission" date="2023-05" db="EMBL/GenBank/DDBJ databases">
        <authorList>
            <consortium name="Lawrence Berkeley National Laboratory"/>
            <person name="Steindorff A."/>
            <person name="Hensen N."/>
            <person name="Bonometti L."/>
            <person name="Westerberg I."/>
            <person name="Brannstrom I.O."/>
            <person name="Guillou S."/>
            <person name="Cros-Aarteil S."/>
            <person name="Calhoun S."/>
            <person name="Haridas S."/>
            <person name="Kuo A."/>
            <person name="Mondo S."/>
            <person name="Pangilinan J."/>
            <person name="Riley R."/>
            <person name="Labutti K."/>
            <person name="Andreopoulos B."/>
            <person name="Lipzen A."/>
            <person name="Chen C."/>
            <person name="Yanf M."/>
            <person name="Daum C."/>
            <person name="Ng V."/>
            <person name="Clum A."/>
            <person name="Ohm R."/>
            <person name="Martin F."/>
            <person name="Silar P."/>
            <person name="Natvig D."/>
            <person name="Lalanne C."/>
            <person name="Gautier V."/>
            <person name="Ament-Velasquez S.L."/>
            <person name="Kruys A."/>
            <person name="Hutchinson M.I."/>
            <person name="Powell A.J."/>
            <person name="Barry K."/>
            <person name="Miller A.N."/>
            <person name="Grigoriev I.V."/>
            <person name="Debuchy R."/>
            <person name="Gladieux P."/>
            <person name="Thoren M.H."/>
            <person name="Johannesson H."/>
        </authorList>
    </citation>
    <scope>NUCLEOTIDE SEQUENCE</scope>
    <source>
        <strain evidence="2">CBS 731.68</strain>
    </source>
</reference>
<feature type="non-terminal residue" evidence="2">
    <location>
        <position position="451"/>
    </location>
</feature>
<evidence type="ECO:0000313" key="3">
    <source>
        <dbReference type="Proteomes" id="UP001302602"/>
    </source>
</evidence>